<feature type="region of interest" description="Disordered" evidence="1">
    <location>
        <begin position="359"/>
        <end position="383"/>
    </location>
</feature>
<protein>
    <submittedName>
        <fullName evidence="3">Uncharacterized protein</fullName>
    </submittedName>
</protein>
<sequence length="383" mass="42019">MRSKIFTIALLWVCCLLAPSAGTCDCRECIQLNDLLSETYSIEISLNRLSSAAAFHNGSMIATGTLAASTEYQNLMKSKVNQASGQEIQKAVPKCYRPRPPREPSPFDASFPSFLVSCIRWTNEFLWQPSIAPLPEESTPLHPTAQLIQNHVLALPPFKDMTSEILAQKAVGIVLPSWLAATEEACHILDAVQKTFRRLVRMESTPSCAYTAAGYELCRISYEAFDCTGPGRISVLEYNDGVATASVAKTPLISVFSDPIAFSVRKDLTSKEMAEWIDQFIASQRPNMLMLAGANANDPIFVDAIQGSHASSFSDDHPHLPKKHILALGAALAAKDALESQQTDCNEPPECEEIRKKADEFAGIDRRPKPTTWPAIGPRHGEL</sequence>
<dbReference type="EMBL" id="ML991853">
    <property type="protein sequence ID" value="KAF2229817.1"/>
    <property type="molecule type" value="Genomic_DNA"/>
</dbReference>
<gene>
    <name evidence="3" type="ORF">EV356DRAFT_520581</name>
</gene>
<dbReference type="OrthoDB" id="5420402at2759"/>
<evidence type="ECO:0000256" key="1">
    <source>
        <dbReference type="SAM" id="MobiDB-lite"/>
    </source>
</evidence>
<proteinExistence type="predicted"/>
<name>A0A6A6GVT0_VIRVR</name>
<evidence type="ECO:0000256" key="2">
    <source>
        <dbReference type="SAM" id="SignalP"/>
    </source>
</evidence>
<organism evidence="3 4">
    <name type="scientific">Viridothelium virens</name>
    <name type="common">Speckled blister lichen</name>
    <name type="synonym">Trypethelium virens</name>
    <dbReference type="NCBI Taxonomy" id="1048519"/>
    <lineage>
        <taxon>Eukaryota</taxon>
        <taxon>Fungi</taxon>
        <taxon>Dikarya</taxon>
        <taxon>Ascomycota</taxon>
        <taxon>Pezizomycotina</taxon>
        <taxon>Dothideomycetes</taxon>
        <taxon>Dothideomycetes incertae sedis</taxon>
        <taxon>Trypetheliales</taxon>
        <taxon>Trypetheliaceae</taxon>
        <taxon>Viridothelium</taxon>
    </lineage>
</organism>
<accession>A0A6A6GVT0</accession>
<keyword evidence="2" id="KW-0732">Signal</keyword>
<evidence type="ECO:0000313" key="3">
    <source>
        <dbReference type="EMBL" id="KAF2229817.1"/>
    </source>
</evidence>
<keyword evidence="4" id="KW-1185">Reference proteome</keyword>
<reference evidence="3" key="1">
    <citation type="journal article" date="2020" name="Stud. Mycol.">
        <title>101 Dothideomycetes genomes: a test case for predicting lifestyles and emergence of pathogens.</title>
        <authorList>
            <person name="Haridas S."/>
            <person name="Albert R."/>
            <person name="Binder M."/>
            <person name="Bloem J."/>
            <person name="Labutti K."/>
            <person name="Salamov A."/>
            <person name="Andreopoulos B."/>
            <person name="Baker S."/>
            <person name="Barry K."/>
            <person name="Bills G."/>
            <person name="Bluhm B."/>
            <person name="Cannon C."/>
            <person name="Castanera R."/>
            <person name="Culley D."/>
            <person name="Daum C."/>
            <person name="Ezra D."/>
            <person name="Gonzalez J."/>
            <person name="Henrissat B."/>
            <person name="Kuo A."/>
            <person name="Liang C."/>
            <person name="Lipzen A."/>
            <person name="Lutzoni F."/>
            <person name="Magnuson J."/>
            <person name="Mondo S."/>
            <person name="Nolan M."/>
            <person name="Ohm R."/>
            <person name="Pangilinan J."/>
            <person name="Park H.-J."/>
            <person name="Ramirez L."/>
            <person name="Alfaro M."/>
            <person name="Sun H."/>
            <person name="Tritt A."/>
            <person name="Yoshinaga Y."/>
            <person name="Zwiers L.-H."/>
            <person name="Turgeon B."/>
            <person name="Goodwin S."/>
            <person name="Spatafora J."/>
            <person name="Crous P."/>
            <person name="Grigoriev I."/>
        </authorList>
    </citation>
    <scope>NUCLEOTIDE SEQUENCE</scope>
    <source>
        <strain evidence="3">Tuck. ex Michener</strain>
    </source>
</reference>
<feature type="compositionally biased region" description="Basic and acidic residues" evidence="1">
    <location>
        <begin position="359"/>
        <end position="368"/>
    </location>
</feature>
<dbReference type="Proteomes" id="UP000800092">
    <property type="component" value="Unassembled WGS sequence"/>
</dbReference>
<dbReference type="AlphaFoldDB" id="A0A6A6GVT0"/>
<feature type="signal peptide" evidence="2">
    <location>
        <begin position="1"/>
        <end position="22"/>
    </location>
</feature>
<feature type="chain" id="PRO_5025666389" evidence="2">
    <location>
        <begin position="23"/>
        <end position="383"/>
    </location>
</feature>
<evidence type="ECO:0000313" key="4">
    <source>
        <dbReference type="Proteomes" id="UP000800092"/>
    </source>
</evidence>